<sequence length="223" mass="24461">MEEKEKKKDLLEKGAIVQRDYETYAIAPQMPGGICEPSTLRRIADVAEKYNAKALKLTSAQRIAIVGLAESDIDAAWHDLDMPPGAAIGLCVRSVKICPGTTFCKRGKQDSVTLGMEFDRKYHGMTLPSKFKIGVSGCTNSCAESWIKDLGFIGMPKGWKVVVGGSAGAAPAIAEVLAENLNYDEAIDTADRVINHYKNCGTKKRLGRYIKEIGFEEFKREIL</sequence>
<keyword evidence="6" id="KW-0411">Iron-sulfur</keyword>
<evidence type="ECO:0000256" key="1">
    <source>
        <dbReference type="ARBA" id="ARBA00022485"/>
    </source>
</evidence>
<dbReference type="InterPro" id="IPR045854">
    <property type="entry name" value="NO2/SO3_Rdtase_4Fe4S_sf"/>
</dbReference>
<protein>
    <recommendedName>
        <fullName evidence="10">NAD(P)/FAD-dependent oxidoreductase</fullName>
    </recommendedName>
</protein>
<evidence type="ECO:0000256" key="3">
    <source>
        <dbReference type="ARBA" id="ARBA00022723"/>
    </source>
</evidence>
<evidence type="ECO:0000256" key="6">
    <source>
        <dbReference type="ARBA" id="ARBA00023014"/>
    </source>
</evidence>
<dbReference type="GO" id="GO:0051539">
    <property type="term" value="F:4 iron, 4 sulfur cluster binding"/>
    <property type="evidence" value="ECO:0007669"/>
    <property type="project" value="UniProtKB-KW"/>
</dbReference>
<dbReference type="SUPFAM" id="SSF56014">
    <property type="entry name" value="Nitrite and sulphite reductase 4Fe-4S domain-like"/>
    <property type="match status" value="1"/>
</dbReference>
<dbReference type="InterPro" id="IPR006067">
    <property type="entry name" value="NO2/SO3_Rdtase_4Fe4S_dom"/>
</dbReference>
<dbReference type="EMBL" id="MT631715">
    <property type="protein sequence ID" value="QNO58169.1"/>
    <property type="molecule type" value="Genomic_DNA"/>
</dbReference>
<evidence type="ECO:0000256" key="5">
    <source>
        <dbReference type="ARBA" id="ARBA00023004"/>
    </source>
</evidence>
<dbReference type="GO" id="GO:0020037">
    <property type="term" value="F:heme binding"/>
    <property type="evidence" value="ECO:0007669"/>
    <property type="project" value="InterPro"/>
</dbReference>
<keyword evidence="2" id="KW-0349">Heme</keyword>
<feature type="domain" description="Nitrite/sulphite reductase 4Fe-4S" evidence="7">
    <location>
        <begin position="91"/>
        <end position="222"/>
    </location>
</feature>
<gene>
    <name evidence="9" type="ORF">ACBHHCEK_00037</name>
</gene>
<dbReference type="AlphaFoldDB" id="A0A7G9ZD35"/>
<dbReference type="Gene3D" id="3.90.480.20">
    <property type="match status" value="1"/>
</dbReference>
<feature type="domain" description="Nitrite/Sulfite reductase ferredoxin-like" evidence="8">
    <location>
        <begin position="17"/>
        <end position="81"/>
    </location>
</feature>
<evidence type="ECO:0000256" key="2">
    <source>
        <dbReference type="ARBA" id="ARBA00022617"/>
    </source>
</evidence>
<name>A0A7G9ZD35_9EURY</name>
<dbReference type="Gene3D" id="3.30.413.10">
    <property type="entry name" value="Sulfite Reductase Hemoprotein, domain 1"/>
    <property type="match status" value="1"/>
</dbReference>
<dbReference type="PRINTS" id="PR00397">
    <property type="entry name" value="SIROHAEM"/>
</dbReference>
<dbReference type="Pfam" id="PF03460">
    <property type="entry name" value="NIR_SIR_ferr"/>
    <property type="match status" value="1"/>
</dbReference>
<reference evidence="9" key="1">
    <citation type="submission" date="2020-06" db="EMBL/GenBank/DDBJ databases">
        <title>Unique genomic features of the anaerobic methanotrophic archaea.</title>
        <authorList>
            <person name="Chadwick G.L."/>
            <person name="Skennerton C.T."/>
            <person name="Laso-Perez R."/>
            <person name="Leu A.O."/>
            <person name="Speth D.R."/>
            <person name="Yu H."/>
            <person name="Morgan-Lang C."/>
            <person name="Hatzenpichler R."/>
            <person name="Goudeau D."/>
            <person name="Malmstrom R."/>
            <person name="Brazelton W.J."/>
            <person name="Woyke T."/>
            <person name="Hallam S.J."/>
            <person name="Tyson G.W."/>
            <person name="Wegener G."/>
            <person name="Boetius A."/>
            <person name="Orphan V."/>
        </authorList>
    </citation>
    <scope>NUCLEOTIDE SEQUENCE</scope>
</reference>
<keyword evidence="1" id="KW-0004">4Fe-4S</keyword>
<dbReference type="InterPro" id="IPR017220">
    <property type="entry name" value="Sulphite_reductase_assimil"/>
</dbReference>
<accession>A0A7G9ZD35</accession>
<keyword evidence="4" id="KW-0560">Oxidoreductase</keyword>
<evidence type="ECO:0000313" key="9">
    <source>
        <dbReference type="EMBL" id="QNO58169.1"/>
    </source>
</evidence>
<dbReference type="PANTHER" id="PTHR43809">
    <property type="entry name" value="NITRITE REDUCTASE (NADH) LARGE SUBUNIT"/>
    <property type="match status" value="1"/>
</dbReference>
<keyword evidence="5" id="KW-0408">Iron</keyword>
<dbReference type="GO" id="GO:0046872">
    <property type="term" value="F:metal ion binding"/>
    <property type="evidence" value="ECO:0007669"/>
    <property type="project" value="UniProtKB-KW"/>
</dbReference>
<dbReference type="InterPro" id="IPR005117">
    <property type="entry name" value="NiRdtase/SiRdtase_haem-b_fer"/>
</dbReference>
<dbReference type="InterPro" id="IPR036136">
    <property type="entry name" value="Nit/Sulf_reduc_fer-like_dom_sf"/>
</dbReference>
<keyword evidence="3" id="KW-0479">Metal-binding</keyword>
<dbReference type="InterPro" id="IPR006066">
    <property type="entry name" value="NO2/SO3_Rdtase_FeS/sirohaem_BS"/>
</dbReference>
<dbReference type="PIRSF" id="PIRSF037487">
    <property type="entry name" value="Sulfite_red_assimil"/>
    <property type="match status" value="1"/>
</dbReference>
<dbReference type="GO" id="GO:0016491">
    <property type="term" value="F:oxidoreductase activity"/>
    <property type="evidence" value="ECO:0007669"/>
    <property type="project" value="UniProtKB-KW"/>
</dbReference>
<evidence type="ECO:0008006" key="10">
    <source>
        <dbReference type="Google" id="ProtNLM"/>
    </source>
</evidence>
<evidence type="ECO:0000259" key="8">
    <source>
        <dbReference type="Pfam" id="PF03460"/>
    </source>
</evidence>
<proteinExistence type="predicted"/>
<organism evidence="9">
    <name type="scientific">Candidatus Methanophaga sp. ANME-1 ERB7</name>
    <dbReference type="NCBI Taxonomy" id="2759913"/>
    <lineage>
        <taxon>Archaea</taxon>
        <taxon>Methanobacteriati</taxon>
        <taxon>Methanobacteriota</taxon>
        <taxon>Stenosarchaea group</taxon>
        <taxon>Methanomicrobia</taxon>
        <taxon>Candidatus Methanophagales</taxon>
        <taxon>Candidatus Methanophagaceae</taxon>
        <taxon>Candidatus Methanophaga</taxon>
    </lineage>
</organism>
<dbReference type="PANTHER" id="PTHR43809:SF1">
    <property type="entry name" value="NITRITE REDUCTASE (NADH) LARGE SUBUNIT"/>
    <property type="match status" value="1"/>
</dbReference>
<dbReference type="Pfam" id="PF01077">
    <property type="entry name" value="NIR_SIR"/>
    <property type="match status" value="1"/>
</dbReference>
<evidence type="ECO:0000259" key="7">
    <source>
        <dbReference type="Pfam" id="PF01077"/>
    </source>
</evidence>
<evidence type="ECO:0000256" key="4">
    <source>
        <dbReference type="ARBA" id="ARBA00023002"/>
    </source>
</evidence>
<dbReference type="PROSITE" id="PS00365">
    <property type="entry name" value="NIR_SIR"/>
    <property type="match status" value="1"/>
</dbReference>
<dbReference type="SUPFAM" id="SSF55124">
    <property type="entry name" value="Nitrite/Sulfite reductase N-terminal domain-like"/>
    <property type="match status" value="1"/>
</dbReference>
<dbReference type="InterPro" id="IPR052034">
    <property type="entry name" value="NasD-like"/>
</dbReference>